<reference evidence="3" key="1">
    <citation type="submission" date="2017-05" db="EMBL/GenBank/DDBJ databases">
        <title>Complete and WGS of Bordetella genogroups.</title>
        <authorList>
            <person name="Spilker T."/>
            <person name="Lipuma J."/>
        </authorList>
    </citation>
    <scope>NUCLEOTIDE SEQUENCE [LARGE SCALE GENOMIC DNA]</scope>
    <source>
        <strain evidence="3">AU16122</strain>
    </source>
</reference>
<accession>A0A261S4P9</accession>
<dbReference type="AlphaFoldDB" id="A0A261S4P9"/>
<feature type="region of interest" description="Disordered" evidence="1">
    <location>
        <begin position="17"/>
        <end position="44"/>
    </location>
</feature>
<protein>
    <submittedName>
        <fullName evidence="2">Uncharacterized protein</fullName>
    </submittedName>
</protein>
<dbReference type="Proteomes" id="UP000216020">
    <property type="component" value="Unassembled WGS sequence"/>
</dbReference>
<evidence type="ECO:0000313" key="2">
    <source>
        <dbReference type="EMBL" id="OZI31760.1"/>
    </source>
</evidence>
<dbReference type="RefSeq" id="WP_094856166.1">
    <property type="nucleotide sequence ID" value="NZ_NEVM01000005.1"/>
</dbReference>
<evidence type="ECO:0000256" key="1">
    <source>
        <dbReference type="SAM" id="MobiDB-lite"/>
    </source>
</evidence>
<sequence>MNKATVTMLPTAAAAPVVNPRTPGRRPKSIASLQAARAARQDQALPDEVRTVEPPPVVKGKFNYPKSLLRQAYFCQGGNGTWRTPDMHLRMLVSDKFLSPLGALLDQMEQEGHNVSGARAEWMAFRELAKGLECKIVALEQFVSNMRFADSPLVTAFLQHGRDGL</sequence>
<keyword evidence="3" id="KW-1185">Reference proteome</keyword>
<organism evidence="2 3">
    <name type="scientific">Bordetella genomosp. 10</name>
    <dbReference type="NCBI Taxonomy" id="1416804"/>
    <lineage>
        <taxon>Bacteria</taxon>
        <taxon>Pseudomonadati</taxon>
        <taxon>Pseudomonadota</taxon>
        <taxon>Betaproteobacteria</taxon>
        <taxon>Burkholderiales</taxon>
        <taxon>Alcaligenaceae</taxon>
        <taxon>Bordetella</taxon>
    </lineage>
</organism>
<feature type="compositionally biased region" description="Low complexity" evidence="1">
    <location>
        <begin position="34"/>
        <end position="44"/>
    </location>
</feature>
<evidence type="ECO:0000313" key="3">
    <source>
        <dbReference type="Proteomes" id="UP000216020"/>
    </source>
</evidence>
<dbReference type="EMBL" id="NEVM01000005">
    <property type="protein sequence ID" value="OZI31760.1"/>
    <property type="molecule type" value="Genomic_DNA"/>
</dbReference>
<name>A0A261S4P9_9BORD</name>
<proteinExistence type="predicted"/>
<comment type="caution">
    <text evidence="2">The sequence shown here is derived from an EMBL/GenBank/DDBJ whole genome shotgun (WGS) entry which is preliminary data.</text>
</comment>
<gene>
    <name evidence="2" type="ORF">CAL29_28230</name>
</gene>